<evidence type="ECO:0000313" key="2">
    <source>
        <dbReference type="Proteomes" id="UP000239724"/>
    </source>
</evidence>
<dbReference type="AlphaFoldDB" id="A0A2S6NB44"/>
<evidence type="ECO:0000313" key="1">
    <source>
        <dbReference type="EMBL" id="PPQ31838.1"/>
    </source>
</evidence>
<keyword evidence="2" id="KW-1185">Reference proteome</keyword>
<protein>
    <submittedName>
        <fullName evidence="1">Uncharacterized protein</fullName>
    </submittedName>
</protein>
<organism evidence="1 2">
    <name type="scientific">Rhodopila globiformis</name>
    <name type="common">Rhodopseudomonas globiformis</name>
    <dbReference type="NCBI Taxonomy" id="1071"/>
    <lineage>
        <taxon>Bacteria</taxon>
        <taxon>Pseudomonadati</taxon>
        <taxon>Pseudomonadota</taxon>
        <taxon>Alphaproteobacteria</taxon>
        <taxon>Acetobacterales</taxon>
        <taxon>Acetobacteraceae</taxon>
        <taxon>Rhodopila</taxon>
    </lineage>
</organism>
<dbReference type="Proteomes" id="UP000239724">
    <property type="component" value="Unassembled WGS sequence"/>
</dbReference>
<accession>A0A2S6NB44</accession>
<sequence length="69" mass="7300">MAGADFTGSNQADTGFAPSFTEDVDIALRAKRMKSSDAATEAATGVTMLRASRKTLRSSVQTPWNSVFA</sequence>
<proteinExistence type="predicted"/>
<dbReference type="EMBL" id="NHRY01000182">
    <property type="protein sequence ID" value="PPQ31838.1"/>
    <property type="molecule type" value="Genomic_DNA"/>
</dbReference>
<comment type="caution">
    <text evidence="1">The sequence shown here is derived from an EMBL/GenBank/DDBJ whole genome shotgun (WGS) entry which is preliminary data.</text>
</comment>
<reference evidence="1 2" key="1">
    <citation type="journal article" date="2018" name="Arch. Microbiol.">
        <title>New insights into the metabolic potential of the phototrophic purple bacterium Rhodopila globiformis DSM 161(T) from its draft genome sequence and evidence for a vanadium-dependent nitrogenase.</title>
        <authorList>
            <person name="Imhoff J.F."/>
            <person name="Rahn T."/>
            <person name="Kunzel S."/>
            <person name="Neulinger S.C."/>
        </authorList>
    </citation>
    <scope>NUCLEOTIDE SEQUENCE [LARGE SCALE GENOMIC DNA]</scope>
    <source>
        <strain evidence="1 2">DSM 161</strain>
    </source>
</reference>
<gene>
    <name evidence="1" type="ORF">CCS01_16615</name>
</gene>
<name>A0A2S6NB44_RHOGL</name>